<dbReference type="Proteomes" id="UP000675940">
    <property type="component" value="Unassembled WGS sequence"/>
</dbReference>
<reference evidence="1" key="1">
    <citation type="submission" date="2021-03" db="EMBL/GenBank/DDBJ databases">
        <title>Sagittula salina sp. nov. strain M10.9X isolated from the marine waste.</title>
        <authorList>
            <person name="Satari L."/>
            <person name="Molina-Menor E."/>
            <person name="Vidal-Verdu A."/>
            <person name="Pascual J."/>
            <person name="Pereto J."/>
            <person name="Porcar M."/>
        </authorList>
    </citation>
    <scope>NUCLEOTIDE SEQUENCE</scope>
    <source>
        <strain evidence="1">M10.9X</strain>
    </source>
</reference>
<dbReference type="EMBL" id="JAGISH010000008">
    <property type="protein sequence ID" value="MBP0483723.1"/>
    <property type="molecule type" value="Genomic_DNA"/>
</dbReference>
<gene>
    <name evidence="1" type="ORF">J5474_14665</name>
</gene>
<accession>A0A940S135</accession>
<organism evidence="1 2">
    <name type="scientific">Sagittula salina</name>
    <dbReference type="NCBI Taxonomy" id="2820268"/>
    <lineage>
        <taxon>Bacteria</taxon>
        <taxon>Pseudomonadati</taxon>
        <taxon>Pseudomonadota</taxon>
        <taxon>Alphaproteobacteria</taxon>
        <taxon>Rhodobacterales</taxon>
        <taxon>Roseobacteraceae</taxon>
        <taxon>Sagittula</taxon>
    </lineage>
</organism>
<sequence>MQILYAIAAVIAAATALVTVVPDTESLPMPAMDGSFPVERYVVPPSQPVAGHAQGFFANDWWQWLMAAPAGQNPQDDSTGHACARDQRSDVWYLAGAVSAKPQRRTCTIPAGLHLFLPLSAVYDTTAAARPMTCAQVRASAAHVAAAPVTLRVTVDGSPVPAPERLRVSSKECFDLTARVDPARGVGSLYPTATEGHFLMLRPLPPGRHLLTLKVGKPEGSKAMAKVTQDVTYDLTVLPPDR</sequence>
<keyword evidence="2" id="KW-1185">Reference proteome</keyword>
<evidence type="ECO:0000313" key="2">
    <source>
        <dbReference type="Proteomes" id="UP000675940"/>
    </source>
</evidence>
<dbReference type="RefSeq" id="WP_209361671.1">
    <property type="nucleotide sequence ID" value="NZ_JAGISH010000008.1"/>
</dbReference>
<proteinExistence type="predicted"/>
<dbReference type="AlphaFoldDB" id="A0A940S135"/>
<name>A0A940S135_9RHOB</name>
<evidence type="ECO:0000313" key="1">
    <source>
        <dbReference type="EMBL" id="MBP0483723.1"/>
    </source>
</evidence>
<comment type="caution">
    <text evidence="1">The sequence shown here is derived from an EMBL/GenBank/DDBJ whole genome shotgun (WGS) entry which is preliminary data.</text>
</comment>
<protein>
    <submittedName>
        <fullName evidence="1">Uncharacterized protein</fullName>
    </submittedName>
</protein>